<dbReference type="EMBL" id="QQNB01000003">
    <property type="protein sequence ID" value="RDE05036.1"/>
    <property type="molecule type" value="Genomic_DNA"/>
</dbReference>
<accession>A0A369VRN0</accession>
<sequence length="120" mass="12623">MARARGAIGARFRLHGRDPEQGLDCVGLAGWALEIGSLPTGYGLRGGTRESVEERLRAAELGAVAELRGGDLVLAAAGPGQWHLAIAVPGGWVHADAGLRCVVERPGAAPWPVVSIWRRE</sequence>
<organism evidence="1 2">
    <name type="scientific">Sphingomonas aracearum</name>
    <dbReference type="NCBI Taxonomy" id="2283317"/>
    <lineage>
        <taxon>Bacteria</taxon>
        <taxon>Pseudomonadati</taxon>
        <taxon>Pseudomonadota</taxon>
        <taxon>Alphaproteobacteria</taxon>
        <taxon>Sphingomonadales</taxon>
        <taxon>Sphingomonadaceae</taxon>
        <taxon>Sphingomonas</taxon>
    </lineage>
</organism>
<comment type="caution">
    <text evidence="1">The sequence shown here is derived from an EMBL/GenBank/DDBJ whole genome shotgun (WGS) entry which is preliminary data.</text>
</comment>
<reference evidence="1 2" key="1">
    <citation type="submission" date="2018-07" db="EMBL/GenBank/DDBJ databases">
        <title>a novel species of Sphingomonas isolated from the rhizosphere soil of Araceae plant.</title>
        <authorList>
            <person name="Zhiyong W."/>
            <person name="Qinglan Z."/>
            <person name="Zhiwei F."/>
            <person name="Ding X."/>
            <person name="Gejiao W."/>
            <person name="Shixue Z."/>
        </authorList>
    </citation>
    <scope>NUCLEOTIDE SEQUENCE [LARGE SCALE GENOMIC DNA]</scope>
    <source>
        <strain evidence="1 2">WZY 27</strain>
    </source>
</reference>
<dbReference type="InterPro" id="IPR038765">
    <property type="entry name" value="Papain-like_cys_pep_sf"/>
</dbReference>
<dbReference type="AlphaFoldDB" id="A0A369VRN0"/>
<keyword evidence="2" id="KW-1185">Reference proteome</keyword>
<evidence type="ECO:0000313" key="1">
    <source>
        <dbReference type="EMBL" id="RDE05036.1"/>
    </source>
</evidence>
<name>A0A369VRN0_9SPHN</name>
<dbReference type="Proteomes" id="UP000253918">
    <property type="component" value="Unassembled WGS sequence"/>
</dbReference>
<dbReference type="OrthoDB" id="8481272at2"/>
<gene>
    <name evidence="1" type="ORF">DVW87_14660</name>
</gene>
<dbReference type="Gene3D" id="3.90.1720.10">
    <property type="entry name" value="endopeptidase domain like (from Nostoc punctiforme)"/>
    <property type="match status" value="1"/>
</dbReference>
<evidence type="ECO:0000313" key="2">
    <source>
        <dbReference type="Proteomes" id="UP000253918"/>
    </source>
</evidence>
<proteinExistence type="predicted"/>
<dbReference type="SUPFAM" id="SSF54001">
    <property type="entry name" value="Cysteine proteinases"/>
    <property type="match status" value="1"/>
</dbReference>
<protein>
    <submittedName>
        <fullName evidence="1">Peptidoglycan endopeptidase</fullName>
    </submittedName>
</protein>